<dbReference type="Pfam" id="PF07690">
    <property type="entry name" value="MFS_1"/>
    <property type="match status" value="1"/>
</dbReference>
<evidence type="ECO:0000256" key="5">
    <source>
        <dbReference type="ARBA" id="ARBA00023136"/>
    </source>
</evidence>
<dbReference type="InterPro" id="IPR011701">
    <property type="entry name" value="MFS"/>
</dbReference>
<comment type="subcellular location">
    <subcellularLocation>
        <location evidence="1">Membrane</location>
        <topology evidence="1">Multi-pass membrane protein</topology>
    </subcellularLocation>
</comment>
<dbReference type="RefSeq" id="WP_345337210.1">
    <property type="nucleotide sequence ID" value="NZ_BAABJZ010000104.1"/>
</dbReference>
<evidence type="ECO:0000256" key="2">
    <source>
        <dbReference type="ARBA" id="ARBA00022448"/>
    </source>
</evidence>
<keyword evidence="4 6" id="KW-1133">Transmembrane helix</keyword>
<accession>A0ABP9FF95</accession>
<feature type="domain" description="Major facilitator superfamily (MFS) profile" evidence="7">
    <location>
        <begin position="24"/>
        <end position="481"/>
    </location>
</feature>
<feature type="transmembrane region" description="Helical" evidence="6">
    <location>
        <begin position="214"/>
        <end position="237"/>
    </location>
</feature>
<feature type="transmembrane region" description="Helical" evidence="6">
    <location>
        <begin position="243"/>
        <end position="266"/>
    </location>
</feature>
<keyword evidence="2" id="KW-0813">Transport</keyword>
<feature type="transmembrane region" description="Helical" evidence="6">
    <location>
        <begin position="91"/>
        <end position="109"/>
    </location>
</feature>
<name>A0ABP9FF95_9GAMM</name>
<dbReference type="InterPro" id="IPR020846">
    <property type="entry name" value="MFS_dom"/>
</dbReference>
<feature type="transmembrane region" description="Helical" evidence="6">
    <location>
        <begin position="295"/>
        <end position="316"/>
    </location>
</feature>
<evidence type="ECO:0000313" key="9">
    <source>
        <dbReference type="Proteomes" id="UP001499988"/>
    </source>
</evidence>
<dbReference type="PANTHER" id="PTHR42718">
    <property type="entry name" value="MAJOR FACILITATOR SUPERFAMILY MULTIDRUG TRANSPORTER MFSC"/>
    <property type="match status" value="1"/>
</dbReference>
<keyword evidence="9" id="KW-1185">Reference proteome</keyword>
<feature type="transmembrane region" description="Helical" evidence="6">
    <location>
        <begin position="384"/>
        <end position="407"/>
    </location>
</feature>
<keyword evidence="3 6" id="KW-0812">Transmembrane</keyword>
<proteinExistence type="predicted"/>
<evidence type="ECO:0000313" key="8">
    <source>
        <dbReference type="EMBL" id="GAA4901420.1"/>
    </source>
</evidence>
<evidence type="ECO:0000256" key="3">
    <source>
        <dbReference type="ARBA" id="ARBA00022692"/>
    </source>
</evidence>
<feature type="transmembrane region" description="Helical" evidence="6">
    <location>
        <begin position="322"/>
        <end position="345"/>
    </location>
</feature>
<dbReference type="InterPro" id="IPR036259">
    <property type="entry name" value="MFS_trans_sf"/>
</dbReference>
<keyword evidence="5 6" id="KW-0472">Membrane</keyword>
<feature type="transmembrane region" description="Helical" evidence="6">
    <location>
        <begin position="115"/>
        <end position="136"/>
    </location>
</feature>
<feature type="transmembrane region" description="Helical" evidence="6">
    <location>
        <begin position="20"/>
        <end position="42"/>
    </location>
</feature>
<evidence type="ECO:0000259" key="7">
    <source>
        <dbReference type="PROSITE" id="PS50850"/>
    </source>
</evidence>
<feature type="transmembrane region" description="Helical" evidence="6">
    <location>
        <begin position="428"/>
        <end position="446"/>
    </location>
</feature>
<dbReference type="PROSITE" id="PS50850">
    <property type="entry name" value="MFS"/>
    <property type="match status" value="1"/>
</dbReference>
<dbReference type="SUPFAM" id="SSF103473">
    <property type="entry name" value="MFS general substrate transporter"/>
    <property type="match status" value="1"/>
</dbReference>
<feature type="transmembrane region" description="Helical" evidence="6">
    <location>
        <begin position="173"/>
        <end position="193"/>
    </location>
</feature>
<feature type="transmembrane region" description="Helical" evidence="6">
    <location>
        <begin position="357"/>
        <end position="378"/>
    </location>
</feature>
<gene>
    <name evidence="8" type="ORF">GCM10023333_39340</name>
</gene>
<feature type="transmembrane region" description="Helical" evidence="6">
    <location>
        <begin position="62"/>
        <end position="84"/>
    </location>
</feature>
<sequence>MTATVSAADSRPSESVTEKVSWLSFIILVAAQLVTIIDQATLQVSTDAMIAQLGADLPKVQFANATYAMIAAGGMLIGGFSGLLIGWHRQLQIGLVTLLSAFVLMALAPNMTVLIGVRVLVALGACLLIPSVLAHVAGLYHGAQRATAFAMLGAALGLTGVLIPVAAGMLIDIFGFSATYMVVAGYTALVLVASFKIAEMPKSEAAAKFDSIGALLGCGGMVLLIVGLLQAANWGVFKPLTDFAIFGLSPSLVLVCSGILLLAALLRWEPRFEAKYGSALLPKAFTSNPQVMKGFYVLALSAGALSGVMFVFIAYAQLVAGFSAMTTGLSIMIMAVTMVIASVLTPAKLGPMSIRKVIGACYLLLAMAAIALYFGMQVDGYNSLAFIALVLIGASCGPMVALAPVIVTSALAARDAQQSGGLQATMKNIGVGIFLAVLGTIMNLSITGEMQQRTEGHPQLSVSVEQALQTTASMPFASDEQLVDQWQAVVQTEDEMQVLVALNAEARLRSGRNTIMGFFILVLLGFPMLRMLPDRSLNPPEKA</sequence>
<evidence type="ECO:0000256" key="4">
    <source>
        <dbReference type="ARBA" id="ARBA00022989"/>
    </source>
</evidence>
<feature type="transmembrane region" description="Helical" evidence="6">
    <location>
        <begin position="148"/>
        <end position="167"/>
    </location>
</feature>
<feature type="transmembrane region" description="Helical" evidence="6">
    <location>
        <begin position="515"/>
        <end position="532"/>
    </location>
</feature>
<reference evidence="9" key="1">
    <citation type="journal article" date="2019" name="Int. J. Syst. Evol. Microbiol.">
        <title>The Global Catalogue of Microorganisms (GCM) 10K type strain sequencing project: providing services to taxonomists for standard genome sequencing and annotation.</title>
        <authorList>
            <consortium name="The Broad Institute Genomics Platform"/>
            <consortium name="The Broad Institute Genome Sequencing Center for Infectious Disease"/>
            <person name="Wu L."/>
            <person name="Ma J."/>
        </authorList>
    </citation>
    <scope>NUCLEOTIDE SEQUENCE [LARGE SCALE GENOMIC DNA]</scope>
    <source>
        <strain evidence="9">JCM 18401</strain>
    </source>
</reference>
<dbReference type="PANTHER" id="PTHR42718:SF9">
    <property type="entry name" value="MAJOR FACILITATOR SUPERFAMILY MULTIDRUG TRANSPORTER MFSC"/>
    <property type="match status" value="1"/>
</dbReference>
<evidence type="ECO:0000256" key="6">
    <source>
        <dbReference type="SAM" id="Phobius"/>
    </source>
</evidence>
<dbReference type="Proteomes" id="UP001499988">
    <property type="component" value="Unassembled WGS sequence"/>
</dbReference>
<comment type="caution">
    <text evidence="8">The sequence shown here is derived from an EMBL/GenBank/DDBJ whole genome shotgun (WGS) entry which is preliminary data.</text>
</comment>
<dbReference type="Gene3D" id="1.20.1250.20">
    <property type="entry name" value="MFS general substrate transporter like domains"/>
    <property type="match status" value="1"/>
</dbReference>
<evidence type="ECO:0000256" key="1">
    <source>
        <dbReference type="ARBA" id="ARBA00004141"/>
    </source>
</evidence>
<dbReference type="EMBL" id="BAABJZ010000104">
    <property type="protein sequence ID" value="GAA4901420.1"/>
    <property type="molecule type" value="Genomic_DNA"/>
</dbReference>
<protein>
    <submittedName>
        <fullName evidence="8">MFS transporter</fullName>
    </submittedName>
</protein>
<organism evidence="8 9">
    <name type="scientific">Ferrimonas pelagia</name>
    <dbReference type="NCBI Taxonomy" id="1177826"/>
    <lineage>
        <taxon>Bacteria</taxon>
        <taxon>Pseudomonadati</taxon>
        <taxon>Pseudomonadota</taxon>
        <taxon>Gammaproteobacteria</taxon>
        <taxon>Alteromonadales</taxon>
        <taxon>Ferrimonadaceae</taxon>
        <taxon>Ferrimonas</taxon>
    </lineage>
</organism>